<evidence type="ECO:0000256" key="2">
    <source>
        <dbReference type="ARBA" id="ARBA00022797"/>
    </source>
</evidence>
<dbReference type="Gene3D" id="3.40.50.1820">
    <property type="entry name" value="alpha/beta hydrolase"/>
    <property type="match status" value="1"/>
</dbReference>
<dbReference type="PIRSF" id="PIRSF001112">
    <property type="entry name" value="Epoxide_hydrolase"/>
    <property type="match status" value="1"/>
</dbReference>
<dbReference type="Pfam" id="PF06441">
    <property type="entry name" value="EHN"/>
    <property type="match status" value="1"/>
</dbReference>
<sequence>MSSTPVPFEVSIPQQKLEGIQNRVKNYPWHLISTFDPTWKHGPPPDQIRQICDYWTTKYDWRKTESTINGLPQFTAAIQGHDIHFVHEKGSGSNPKPLLLIHGWPYSFHSYTGLVERLAHPERFGGKEEDAFSVVVPSLPGFAFSSKPTSIVYLKDVEAIFNTLMTATLGYKTYIAHGGDWGAHLSERLAFHYPESCVGIHITLSCVRHHGAVMCEGKYAEDASEAEKEYAIKEKEIWDEEKAYNLLQQTKPLKLAYAMMESPVGIAAWILEAWNAWSDRRGQSLTEVFSLDVLLDEVMMYLVNDSFNTSMWIYAGFHEEGLMTLPEGEKMRVPVGVLAAPDPVFPMPPQEVLERSREVVLYTKAEKGGHFPFYECPDVVVEELRKYRTIVRGRL</sequence>
<dbReference type="PANTHER" id="PTHR21661">
    <property type="entry name" value="EPOXIDE HYDROLASE 1-RELATED"/>
    <property type="match status" value="1"/>
</dbReference>
<dbReference type="InterPro" id="IPR029058">
    <property type="entry name" value="AB_hydrolase_fold"/>
</dbReference>
<dbReference type="PRINTS" id="PR00412">
    <property type="entry name" value="EPOXHYDRLASE"/>
</dbReference>
<keyword evidence="3 6" id="KW-0378">Hydrolase</keyword>
<gene>
    <name evidence="6" type="ORF">BDV96DRAFT_572597</name>
</gene>
<dbReference type="EMBL" id="ML977320">
    <property type="protein sequence ID" value="KAF2116648.1"/>
    <property type="molecule type" value="Genomic_DNA"/>
</dbReference>
<dbReference type="OrthoDB" id="7130006at2759"/>
<evidence type="ECO:0000313" key="7">
    <source>
        <dbReference type="Proteomes" id="UP000799770"/>
    </source>
</evidence>
<dbReference type="InterPro" id="IPR016292">
    <property type="entry name" value="Epoxide_hydrolase"/>
</dbReference>
<name>A0A6A5ZE94_9PLEO</name>
<evidence type="ECO:0000256" key="4">
    <source>
        <dbReference type="PIRSR" id="PIRSR001112-1"/>
    </source>
</evidence>
<evidence type="ECO:0000313" key="6">
    <source>
        <dbReference type="EMBL" id="KAF2116648.1"/>
    </source>
</evidence>
<feature type="active site" description="Proton acceptor" evidence="4">
    <location>
        <position position="370"/>
    </location>
</feature>
<keyword evidence="7" id="KW-1185">Reference proteome</keyword>
<organism evidence="6 7">
    <name type="scientific">Lophiotrema nucula</name>
    <dbReference type="NCBI Taxonomy" id="690887"/>
    <lineage>
        <taxon>Eukaryota</taxon>
        <taxon>Fungi</taxon>
        <taxon>Dikarya</taxon>
        <taxon>Ascomycota</taxon>
        <taxon>Pezizomycotina</taxon>
        <taxon>Dothideomycetes</taxon>
        <taxon>Pleosporomycetidae</taxon>
        <taxon>Pleosporales</taxon>
        <taxon>Lophiotremataceae</taxon>
        <taxon>Lophiotrema</taxon>
    </lineage>
</organism>
<dbReference type="AlphaFoldDB" id="A0A6A5ZE94"/>
<evidence type="ECO:0000256" key="3">
    <source>
        <dbReference type="ARBA" id="ARBA00022801"/>
    </source>
</evidence>
<comment type="similarity">
    <text evidence="1">Belongs to the peptidase S33 family.</text>
</comment>
<feature type="active site" description="Nucleophile" evidence="4">
    <location>
        <position position="180"/>
    </location>
</feature>
<protein>
    <submittedName>
        <fullName evidence="6">Epoxide hydrolase</fullName>
    </submittedName>
</protein>
<dbReference type="GO" id="GO:0004301">
    <property type="term" value="F:epoxide hydrolase activity"/>
    <property type="evidence" value="ECO:0007669"/>
    <property type="project" value="TreeGrafter"/>
</dbReference>
<dbReference type="Proteomes" id="UP000799770">
    <property type="component" value="Unassembled WGS sequence"/>
</dbReference>
<evidence type="ECO:0000256" key="1">
    <source>
        <dbReference type="ARBA" id="ARBA00010088"/>
    </source>
</evidence>
<dbReference type="InterPro" id="IPR010497">
    <property type="entry name" value="Epoxide_hydro_N"/>
</dbReference>
<dbReference type="GO" id="GO:0097176">
    <property type="term" value="P:epoxide metabolic process"/>
    <property type="evidence" value="ECO:0007669"/>
    <property type="project" value="TreeGrafter"/>
</dbReference>
<reference evidence="6" key="1">
    <citation type="journal article" date="2020" name="Stud. Mycol.">
        <title>101 Dothideomycetes genomes: a test case for predicting lifestyles and emergence of pathogens.</title>
        <authorList>
            <person name="Haridas S."/>
            <person name="Albert R."/>
            <person name="Binder M."/>
            <person name="Bloem J."/>
            <person name="Labutti K."/>
            <person name="Salamov A."/>
            <person name="Andreopoulos B."/>
            <person name="Baker S."/>
            <person name="Barry K."/>
            <person name="Bills G."/>
            <person name="Bluhm B."/>
            <person name="Cannon C."/>
            <person name="Castanera R."/>
            <person name="Culley D."/>
            <person name="Daum C."/>
            <person name="Ezra D."/>
            <person name="Gonzalez J."/>
            <person name="Henrissat B."/>
            <person name="Kuo A."/>
            <person name="Liang C."/>
            <person name="Lipzen A."/>
            <person name="Lutzoni F."/>
            <person name="Magnuson J."/>
            <person name="Mondo S."/>
            <person name="Nolan M."/>
            <person name="Ohm R."/>
            <person name="Pangilinan J."/>
            <person name="Park H.-J."/>
            <person name="Ramirez L."/>
            <person name="Alfaro M."/>
            <person name="Sun H."/>
            <person name="Tritt A."/>
            <person name="Yoshinaga Y."/>
            <person name="Zwiers L.-H."/>
            <person name="Turgeon B."/>
            <person name="Goodwin S."/>
            <person name="Spatafora J."/>
            <person name="Crous P."/>
            <person name="Grigoriev I."/>
        </authorList>
    </citation>
    <scope>NUCLEOTIDE SEQUENCE</scope>
    <source>
        <strain evidence="6">CBS 627.86</strain>
    </source>
</reference>
<accession>A0A6A5ZE94</accession>
<dbReference type="InterPro" id="IPR000639">
    <property type="entry name" value="Epox_hydrolase-like"/>
</dbReference>
<proteinExistence type="inferred from homology"/>
<dbReference type="PANTHER" id="PTHR21661:SF35">
    <property type="entry name" value="EPOXIDE HYDROLASE"/>
    <property type="match status" value="1"/>
</dbReference>
<dbReference type="SUPFAM" id="SSF53474">
    <property type="entry name" value="alpha/beta-Hydrolases"/>
    <property type="match status" value="1"/>
</dbReference>
<keyword evidence="2" id="KW-0058">Aromatic hydrocarbons catabolism</keyword>
<feature type="active site" description="Proton donor" evidence="4">
    <location>
        <position position="314"/>
    </location>
</feature>
<feature type="domain" description="Epoxide hydrolase N-terminal" evidence="5">
    <location>
        <begin position="6"/>
        <end position="110"/>
    </location>
</feature>
<evidence type="ECO:0000259" key="5">
    <source>
        <dbReference type="Pfam" id="PF06441"/>
    </source>
</evidence>